<sequence length="149" mass="16648">MVGILLWWFSDSQVIKRNTRNLAATLTIKLDDNKSTRAMKSQDFSALLAPSFRGSVDTDNHQGVITKDEAISGHQFLAFKCQFSQANVSEIEITRIEDNRATVTAQFEISLTTSGGASYSDEADGTLVWMRTKDEIWVLESAKLERKSP</sequence>
<evidence type="ECO:0008006" key="2">
    <source>
        <dbReference type="Google" id="ProtNLM"/>
    </source>
</evidence>
<dbReference type="AlphaFoldDB" id="A0AAT9FHZ7"/>
<evidence type="ECO:0000313" key="1">
    <source>
        <dbReference type="EMBL" id="BDS05540.1"/>
    </source>
</evidence>
<dbReference type="EMBL" id="AP026866">
    <property type="protein sequence ID" value="BDS05540.1"/>
    <property type="molecule type" value="Genomic_DNA"/>
</dbReference>
<proteinExistence type="predicted"/>
<dbReference type="SUPFAM" id="SSF54427">
    <property type="entry name" value="NTF2-like"/>
    <property type="match status" value="1"/>
</dbReference>
<protein>
    <recommendedName>
        <fullName evidence="2">Nuclear transport factor 2 family protein</fullName>
    </recommendedName>
</protein>
<name>A0AAT9FHZ7_9BACT</name>
<organism evidence="1">
    <name type="scientific">Oceaniferula spumae</name>
    <dbReference type="NCBI Taxonomy" id="2979115"/>
    <lineage>
        <taxon>Bacteria</taxon>
        <taxon>Pseudomonadati</taxon>
        <taxon>Verrucomicrobiota</taxon>
        <taxon>Verrucomicrobiia</taxon>
        <taxon>Verrucomicrobiales</taxon>
        <taxon>Verrucomicrobiaceae</taxon>
        <taxon>Oceaniferula</taxon>
    </lineage>
</organism>
<accession>A0AAT9FHZ7</accession>
<dbReference type="KEGG" id="osu:NT6N_05800"/>
<gene>
    <name evidence="1" type="ORF">NT6N_05800</name>
</gene>
<dbReference type="InterPro" id="IPR032710">
    <property type="entry name" value="NTF2-like_dom_sf"/>
</dbReference>
<reference evidence="1" key="1">
    <citation type="submission" date="2024-07" db="EMBL/GenBank/DDBJ databases">
        <title>Complete genome sequence of Verrucomicrobiaceae bacterium NT6N.</title>
        <authorList>
            <person name="Huang C."/>
            <person name="Takami H."/>
            <person name="Hamasaki K."/>
        </authorList>
    </citation>
    <scope>NUCLEOTIDE SEQUENCE</scope>
    <source>
        <strain evidence="1">NT6N</strain>
    </source>
</reference>
<dbReference type="Gene3D" id="3.10.450.50">
    <property type="match status" value="1"/>
</dbReference>